<accession>A0A2R7Z274</accession>
<gene>
    <name evidence="1" type="ORF">C7S10_00960</name>
</gene>
<dbReference type="AlphaFoldDB" id="A0A2R7Z274"/>
<keyword evidence="2" id="KW-1185">Reference proteome</keyword>
<name>A0A2R7Z274_9ACTN</name>
<sequence length="357" mass="38002">MTAILIPQARTSATPPRPGFAPQRLERLVRDAATASHLDLTGRCVVTEAATGAYVVTPVLAALAGARRVVAITRPTRYGTTSEVRDATLQLAERLGVAGVIEVVEELTPEHLADADVVTNSGHVRPIDERMAAQLRPGAVVPLMYESWELEARAGDVDIAALAARGVVFAGTNERHPHVDVFSYLGMMAVWQLAQAGVAVYRSRIALVCDNEFAPYVGLGLTRAGAHVVLRSHALDLPDTEDFDAIVIAQTPTEGDVLDAAIAHRIAGAWPGTPVMQFWGDLDRDALAAAGVGVWPPQAPPRGHMGVLPSDIGPEAIVRLQCGGLKVAEVLLKPGSERTLDDLEHIDPHPDCEVRDA</sequence>
<dbReference type="OrthoDB" id="9811799at2"/>
<comment type="caution">
    <text evidence="1">The sequence shown here is derived from an EMBL/GenBank/DDBJ whole genome shotgun (WGS) entry which is preliminary data.</text>
</comment>
<organism evidence="1 2">
    <name type="scientific">Nocardioides currus</name>
    <dbReference type="NCBI Taxonomy" id="2133958"/>
    <lineage>
        <taxon>Bacteria</taxon>
        <taxon>Bacillati</taxon>
        <taxon>Actinomycetota</taxon>
        <taxon>Actinomycetes</taxon>
        <taxon>Propionibacteriales</taxon>
        <taxon>Nocardioidaceae</taxon>
        <taxon>Nocardioides</taxon>
    </lineage>
</organism>
<proteinExistence type="predicted"/>
<dbReference type="Proteomes" id="UP000244867">
    <property type="component" value="Unassembled WGS sequence"/>
</dbReference>
<dbReference type="EMBL" id="PYXZ01000001">
    <property type="protein sequence ID" value="PUA82356.1"/>
    <property type="molecule type" value="Genomic_DNA"/>
</dbReference>
<protein>
    <submittedName>
        <fullName evidence="1">Uncharacterized protein</fullName>
    </submittedName>
</protein>
<dbReference type="RefSeq" id="WP_108342543.1">
    <property type="nucleotide sequence ID" value="NZ_PYXZ01000001.1"/>
</dbReference>
<evidence type="ECO:0000313" key="1">
    <source>
        <dbReference type="EMBL" id="PUA82356.1"/>
    </source>
</evidence>
<evidence type="ECO:0000313" key="2">
    <source>
        <dbReference type="Proteomes" id="UP000244867"/>
    </source>
</evidence>
<reference evidence="1 2" key="1">
    <citation type="submission" date="2018-03" db="EMBL/GenBank/DDBJ databases">
        <authorList>
            <person name="Keele B.F."/>
        </authorList>
    </citation>
    <scope>NUCLEOTIDE SEQUENCE [LARGE SCALE GENOMIC DNA]</scope>
    <source>
        <strain evidence="1 2">IB-3</strain>
    </source>
</reference>